<gene>
    <name evidence="2" type="ORF">ES675_07160</name>
</gene>
<sequence>MSGSAIQAMNSSLSANKKLLRSKRLFKREKTFFQRKSEYLDAAGGTLAFKKASNEDLVKIRKKIRKQRKKENMIFFAIVISVFSLLSYGVLKLVQNNTFGVDHRKEFLEKQRGEAYLDLISRGDSYFKKAEWHNAIFIYKEAKLLFPNHYDINYRIVNAYSFQCEYEFENCQTAKKLLDALYKKFPDKASELLVIKERLKYEY</sequence>
<keyword evidence="1" id="KW-1133">Transmembrane helix</keyword>
<organism evidence="2 3">
    <name type="scientific">Bizionia algoritergicola</name>
    <dbReference type="NCBI Taxonomy" id="291187"/>
    <lineage>
        <taxon>Bacteria</taxon>
        <taxon>Pseudomonadati</taxon>
        <taxon>Bacteroidota</taxon>
        <taxon>Flavobacteriia</taxon>
        <taxon>Flavobacteriales</taxon>
        <taxon>Flavobacteriaceae</taxon>
        <taxon>Bizionia</taxon>
    </lineage>
</organism>
<proteinExistence type="predicted"/>
<keyword evidence="1" id="KW-0812">Transmembrane</keyword>
<keyword evidence="3" id="KW-1185">Reference proteome</keyword>
<dbReference type="InterPro" id="IPR011990">
    <property type="entry name" value="TPR-like_helical_dom_sf"/>
</dbReference>
<reference evidence="2 3" key="1">
    <citation type="submission" date="2019-08" db="EMBL/GenBank/DDBJ databases">
        <title>Genomes of Antarctic Bizionia species.</title>
        <authorList>
            <person name="Bowman J.P."/>
        </authorList>
    </citation>
    <scope>NUCLEOTIDE SEQUENCE [LARGE SCALE GENOMIC DNA]</scope>
    <source>
        <strain evidence="2 3">APA-1</strain>
    </source>
</reference>
<dbReference type="Proteomes" id="UP000324358">
    <property type="component" value="Unassembled WGS sequence"/>
</dbReference>
<dbReference type="SUPFAM" id="SSF48452">
    <property type="entry name" value="TPR-like"/>
    <property type="match status" value="1"/>
</dbReference>
<dbReference type="EMBL" id="VSKL01000002">
    <property type="protein sequence ID" value="TYB73429.1"/>
    <property type="molecule type" value="Genomic_DNA"/>
</dbReference>
<feature type="transmembrane region" description="Helical" evidence="1">
    <location>
        <begin position="72"/>
        <end position="91"/>
    </location>
</feature>
<dbReference type="OrthoDB" id="1454797at2"/>
<protein>
    <recommendedName>
        <fullName evidence="4">Tetratricopeptide repeat protein</fullName>
    </recommendedName>
</protein>
<evidence type="ECO:0000256" key="1">
    <source>
        <dbReference type="SAM" id="Phobius"/>
    </source>
</evidence>
<evidence type="ECO:0008006" key="4">
    <source>
        <dbReference type="Google" id="ProtNLM"/>
    </source>
</evidence>
<accession>A0A5D0QX31</accession>
<evidence type="ECO:0000313" key="2">
    <source>
        <dbReference type="EMBL" id="TYB73429.1"/>
    </source>
</evidence>
<keyword evidence="1" id="KW-0472">Membrane</keyword>
<name>A0A5D0QX31_9FLAO</name>
<comment type="caution">
    <text evidence="2">The sequence shown here is derived from an EMBL/GenBank/DDBJ whole genome shotgun (WGS) entry which is preliminary data.</text>
</comment>
<dbReference type="RefSeq" id="WP_066253957.1">
    <property type="nucleotide sequence ID" value="NZ_VSKL01000002.1"/>
</dbReference>
<dbReference type="AlphaFoldDB" id="A0A5D0QX31"/>
<evidence type="ECO:0000313" key="3">
    <source>
        <dbReference type="Proteomes" id="UP000324358"/>
    </source>
</evidence>